<evidence type="ECO:0000256" key="2">
    <source>
        <dbReference type="ARBA" id="ARBA00022516"/>
    </source>
</evidence>
<keyword evidence="9" id="KW-1185">Reference proteome</keyword>
<proteinExistence type="predicted"/>
<sequence length="257" mass="29047">MAEYSAKSRWFGWPLLWRLPLLLVWVMLLPVGLLAFLPGIRELPAGEMKLHMRVHRLWTRGVVAVCGVRLRVSGSLPPPPCLVVANHITWFDIPVLHALWPMGLVAKVEIRSWPLIGRLAEIAGSIFIQRGSQESRRRVNRRMAARLRRGEMIGVFPEGGIHPERGVKRFHARLFGSAIRARVPVVPLAIRYWREGNQHDTVVMGLGDSLFSSGFRLLSQPGLEVQVTIGQPITDWHIGRDALARRTQDIITGFYEA</sequence>
<dbReference type="SUPFAM" id="SSF69593">
    <property type="entry name" value="Glycerol-3-phosphate (1)-acyltransferase"/>
    <property type="match status" value="1"/>
</dbReference>
<dbReference type="SMART" id="SM00563">
    <property type="entry name" value="PlsC"/>
    <property type="match status" value="1"/>
</dbReference>
<dbReference type="GO" id="GO:0006654">
    <property type="term" value="P:phosphatidic acid biosynthetic process"/>
    <property type="evidence" value="ECO:0007669"/>
    <property type="project" value="TreeGrafter"/>
</dbReference>
<dbReference type="GO" id="GO:0003841">
    <property type="term" value="F:1-acylglycerol-3-phosphate O-acyltransferase activity"/>
    <property type="evidence" value="ECO:0007669"/>
    <property type="project" value="TreeGrafter"/>
</dbReference>
<keyword evidence="3 8" id="KW-0808">Transferase</keyword>
<evidence type="ECO:0000256" key="5">
    <source>
        <dbReference type="ARBA" id="ARBA00023315"/>
    </source>
</evidence>
<keyword evidence="4" id="KW-0443">Lipid metabolism</keyword>
<dbReference type="EMBL" id="JAAGSC010000041">
    <property type="protein sequence ID" value="NDY96031.1"/>
    <property type="molecule type" value="Genomic_DNA"/>
</dbReference>
<evidence type="ECO:0000313" key="8">
    <source>
        <dbReference type="EMBL" id="NDY96031.1"/>
    </source>
</evidence>
<dbReference type="PANTHER" id="PTHR10434">
    <property type="entry name" value="1-ACYL-SN-GLYCEROL-3-PHOSPHATE ACYLTRANSFERASE"/>
    <property type="match status" value="1"/>
</dbReference>
<dbReference type="Proteomes" id="UP000484885">
    <property type="component" value="Unassembled WGS sequence"/>
</dbReference>
<accession>A0A845V776</accession>
<organism evidence="8 9">
    <name type="scientific">Wenzhouxiangella limi</name>
    <dbReference type="NCBI Taxonomy" id="2707351"/>
    <lineage>
        <taxon>Bacteria</taxon>
        <taxon>Pseudomonadati</taxon>
        <taxon>Pseudomonadota</taxon>
        <taxon>Gammaproteobacteria</taxon>
        <taxon>Chromatiales</taxon>
        <taxon>Wenzhouxiangellaceae</taxon>
        <taxon>Wenzhouxiangella</taxon>
    </lineage>
</organism>
<name>A0A845V776_9GAMM</name>
<evidence type="ECO:0000259" key="7">
    <source>
        <dbReference type="SMART" id="SM00563"/>
    </source>
</evidence>
<evidence type="ECO:0000256" key="6">
    <source>
        <dbReference type="SAM" id="Phobius"/>
    </source>
</evidence>
<feature type="domain" description="Phospholipid/glycerol acyltransferase" evidence="7">
    <location>
        <begin position="81"/>
        <end position="193"/>
    </location>
</feature>
<keyword evidence="6" id="KW-0812">Transmembrane</keyword>
<comment type="pathway">
    <text evidence="1">Lipid metabolism.</text>
</comment>
<dbReference type="RefSeq" id="WP_164211415.1">
    <property type="nucleotide sequence ID" value="NZ_JAAGSC010000041.1"/>
</dbReference>
<gene>
    <name evidence="8" type="ORF">G3I74_09835</name>
</gene>
<keyword evidence="6" id="KW-0472">Membrane</keyword>
<feature type="transmembrane region" description="Helical" evidence="6">
    <location>
        <begin position="20"/>
        <end position="40"/>
    </location>
</feature>
<evidence type="ECO:0000256" key="3">
    <source>
        <dbReference type="ARBA" id="ARBA00022679"/>
    </source>
</evidence>
<evidence type="ECO:0000313" key="9">
    <source>
        <dbReference type="Proteomes" id="UP000484885"/>
    </source>
</evidence>
<reference evidence="8 9" key="1">
    <citation type="submission" date="2020-02" db="EMBL/GenBank/DDBJ databases">
        <authorList>
            <person name="Zhang X.-Y."/>
        </authorList>
    </citation>
    <scope>NUCLEOTIDE SEQUENCE [LARGE SCALE GENOMIC DNA]</scope>
    <source>
        <strain evidence="8 9">C33</strain>
    </source>
</reference>
<keyword evidence="2" id="KW-0444">Lipid biosynthesis</keyword>
<dbReference type="AlphaFoldDB" id="A0A845V776"/>
<keyword evidence="6" id="KW-1133">Transmembrane helix</keyword>
<comment type="caution">
    <text evidence="8">The sequence shown here is derived from an EMBL/GenBank/DDBJ whole genome shotgun (WGS) entry which is preliminary data.</text>
</comment>
<keyword evidence="5 8" id="KW-0012">Acyltransferase</keyword>
<dbReference type="Pfam" id="PF01553">
    <property type="entry name" value="Acyltransferase"/>
    <property type="match status" value="1"/>
</dbReference>
<evidence type="ECO:0000256" key="1">
    <source>
        <dbReference type="ARBA" id="ARBA00005189"/>
    </source>
</evidence>
<dbReference type="PANTHER" id="PTHR10434:SF64">
    <property type="entry name" value="1-ACYL-SN-GLYCEROL-3-PHOSPHATE ACYLTRANSFERASE-RELATED"/>
    <property type="match status" value="1"/>
</dbReference>
<protein>
    <submittedName>
        <fullName evidence="8">1-acyl-sn-glycerol-3-phosphate acyltransferase</fullName>
    </submittedName>
</protein>
<dbReference type="InterPro" id="IPR002123">
    <property type="entry name" value="Plipid/glycerol_acylTrfase"/>
</dbReference>
<dbReference type="CDD" id="cd07989">
    <property type="entry name" value="LPLAT_AGPAT-like"/>
    <property type="match status" value="1"/>
</dbReference>
<evidence type="ECO:0000256" key="4">
    <source>
        <dbReference type="ARBA" id="ARBA00023098"/>
    </source>
</evidence>